<dbReference type="Gene3D" id="2.40.160.20">
    <property type="match status" value="1"/>
</dbReference>
<evidence type="ECO:0000259" key="1">
    <source>
        <dbReference type="Pfam" id="PF19573"/>
    </source>
</evidence>
<protein>
    <submittedName>
        <fullName evidence="2">DUF6089 family protein</fullName>
    </submittedName>
</protein>
<organism evidence="2 3">
    <name type="scientific">Polaribacter ponticola</name>
    <dbReference type="NCBI Taxonomy" id="2978475"/>
    <lineage>
        <taxon>Bacteria</taxon>
        <taxon>Pseudomonadati</taxon>
        <taxon>Bacteroidota</taxon>
        <taxon>Flavobacteriia</taxon>
        <taxon>Flavobacteriales</taxon>
        <taxon>Flavobacteriaceae</taxon>
    </lineage>
</organism>
<keyword evidence="3" id="KW-1185">Reference proteome</keyword>
<dbReference type="EMBL" id="JAOSLC020000002">
    <property type="protein sequence ID" value="MDD7913663.1"/>
    <property type="molecule type" value="Genomic_DNA"/>
</dbReference>
<evidence type="ECO:0000313" key="2">
    <source>
        <dbReference type="EMBL" id="MDD7913663.1"/>
    </source>
</evidence>
<comment type="caution">
    <text evidence="2">The sequence shown here is derived from an EMBL/GenBank/DDBJ whole genome shotgun (WGS) entry which is preliminary data.</text>
</comment>
<dbReference type="RefSeq" id="WP_265726244.1">
    <property type="nucleotide sequence ID" value="NZ_JAOSLC020000002.1"/>
</dbReference>
<evidence type="ECO:0000313" key="3">
    <source>
        <dbReference type="Proteomes" id="UP001151478"/>
    </source>
</evidence>
<gene>
    <name evidence="2" type="ORF">N5A56_004210</name>
</gene>
<dbReference type="SUPFAM" id="SSF56925">
    <property type="entry name" value="OMPA-like"/>
    <property type="match status" value="1"/>
</dbReference>
<sequence>MKKSIFIIIFISFSTLVFGQVYEIGAFLGGTNYVGDIGRTSYVHPNKVAGAAFFKYNINPKMAFRATYSYLPITGDDADADTDYRRTRGPNNIGYNFSNTINELAIGLEYNFYDYDLSTPGKTWTPYILLELAGFNYKYISEEIQPNEYVYNRKNSIAVPIGIGFKSKLSGAFAFALETKFRYTFEDNLDYTTSKVESLNIGKTGKDWYMFTGFSLTYTFGRPACYTNGL</sequence>
<reference evidence="2" key="1">
    <citation type="submission" date="2023-02" db="EMBL/GenBank/DDBJ databases">
        <title>Polaribacter ponticola sp. nov., isolated from seawater.</title>
        <authorList>
            <person name="Baek J.H."/>
            <person name="Kim J.M."/>
            <person name="Choi D.G."/>
            <person name="Jeon C.O."/>
        </authorList>
    </citation>
    <scope>NUCLEOTIDE SEQUENCE</scope>
    <source>
        <strain evidence="2">MSW5</strain>
    </source>
</reference>
<proteinExistence type="predicted"/>
<feature type="domain" description="DUF6089" evidence="1">
    <location>
        <begin position="3"/>
        <end position="227"/>
    </location>
</feature>
<accession>A0ABT5S6D6</accession>
<dbReference type="Pfam" id="PF19573">
    <property type="entry name" value="DUF6089"/>
    <property type="match status" value="1"/>
</dbReference>
<name>A0ABT5S6D6_9FLAO</name>
<dbReference type="InterPro" id="IPR045743">
    <property type="entry name" value="DUF6089"/>
</dbReference>
<dbReference type="Proteomes" id="UP001151478">
    <property type="component" value="Unassembled WGS sequence"/>
</dbReference>
<dbReference type="InterPro" id="IPR011250">
    <property type="entry name" value="OMP/PagP_B-barrel"/>
</dbReference>